<protein>
    <submittedName>
        <fullName evidence="4">Uncharacterized protein</fullName>
    </submittedName>
</protein>
<evidence type="ECO:0000256" key="2">
    <source>
        <dbReference type="SAM" id="Phobius"/>
    </source>
</evidence>
<sequence length="999" mass="108255">MGLNTDVHQMLFHRMAFKPYLCLILWTTLSTVVSATPLSISDEILDFVPSCAQTCFRSYIAADFADSSCGDSPSLQCLCTQTGSSGYTLGEGAFYCVVASKADLKLGYCQGDDTDLQTQQIAYHMCDSIAGAALETHSTIVATLIVPSETGSRSGPVVATSTPASTSGRGTSARSTIASSTTTKSSSSSKTIARSSTTTEATTSGTTSMPTIALPPDATSTAAPTQSPIPSSSPSQLTSAQTTGIAVGCTAVVLIGIGLVFLARCVRRRRFRDAESGFNKMSDTWSFGRKSAPHSPSTAMFQISHPIRKATVDMDFRRSGDQMQQTQSDGLMGLAISTNSAELPVSNPRTAAPGNYKPLPPINPLPTINITPPSRSQTPKRDRSPPKPTLTLAIPKAPVPVPVPTVRAQPNRDSVATEFAEDGEGEASTAAAGSGIWRPPPTDPQSATTYYFADKGGNWVLRNKSDQNVETAKVATTPNRKQETIRVVKKSPEVELPSPDDKTKAERAQEMYVAPLRIPRKPSQAKLGSPIAFKGQQREASTSKAGTTGLGLSAPAKVAQPDSYFAMIRDGREVVASKSRRRASKRTSRRRSQDSATSIESAAAGPFEEEDTIDDEPQMDLSPVAESPRTPAKSTVSYPKIHNRSEGQRQAPSKPPGAYMFPPPPRRYSLNPQGQPSPTLGSLDTPIVPVTDMRPPTVTQMGDSSRPMNPSNLNPNPNRNPGQLRTGSPETRAVGWVPQVPPGQQRNKRQETQTPAEYWDQSVAQPERQRQQPTQTEERQWPPQPIPAQYPRATEPNSRYQLWRPPQQGQEQEQRRPPPQQGQPQYVQPRYRPTSQYAQLQQAAPPPRQQQQRQQQRQQPQRQYMQPPQQYPEQPQYRQPQYQPTPQGAGNSQGTLLAKRLGADRAAALAPLGGGGGDAPQKARNNAWTRESRGYAPQNQAQGSFQGQGPVPGARRPPIVAGRYVNANAAQQEPMPPTPGWAPELMPTRRGDDLFLNVQ</sequence>
<keyword evidence="2" id="KW-0472">Membrane</keyword>
<evidence type="ECO:0000256" key="3">
    <source>
        <dbReference type="SAM" id="SignalP"/>
    </source>
</evidence>
<feature type="compositionally biased region" description="Basic residues" evidence="1">
    <location>
        <begin position="578"/>
        <end position="590"/>
    </location>
</feature>
<name>A0AA40BWB1_9PEZI</name>
<organism evidence="4 5">
    <name type="scientific">Bombardia bombarda</name>
    <dbReference type="NCBI Taxonomy" id="252184"/>
    <lineage>
        <taxon>Eukaryota</taxon>
        <taxon>Fungi</taxon>
        <taxon>Dikarya</taxon>
        <taxon>Ascomycota</taxon>
        <taxon>Pezizomycotina</taxon>
        <taxon>Sordariomycetes</taxon>
        <taxon>Sordariomycetidae</taxon>
        <taxon>Sordariales</taxon>
        <taxon>Lasiosphaeriaceae</taxon>
        <taxon>Bombardia</taxon>
    </lineage>
</organism>
<keyword evidence="2" id="KW-1133">Transmembrane helix</keyword>
<feature type="compositionally biased region" description="Low complexity" evidence="1">
    <location>
        <begin position="426"/>
        <end position="435"/>
    </location>
</feature>
<dbReference type="Proteomes" id="UP001174934">
    <property type="component" value="Unassembled WGS sequence"/>
</dbReference>
<proteinExistence type="predicted"/>
<feature type="region of interest" description="Disordered" evidence="1">
    <location>
        <begin position="513"/>
        <end position="999"/>
    </location>
</feature>
<keyword evidence="5" id="KW-1185">Reference proteome</keyword>
<feature type="compositionally biased region" description="Low complexity" evidence="1">
    <location>
        <begin position="164"/>
        <end position="238"/>
    </location>
</feature>
<evidence type="ECO:0000313" key="4">
    <source>
        <dbReference type="EMBL" id="KAK0616073.1"/>
    </source>
</evidence>
<feature type="compositionally biased region" description="Low complexity" evidence="1">
    <location>
        <begin position="896"/>
        <end position="911"/>
    </location>
</feature>
<dbReference type="AlphaFoldDB" id="A0AA40BWB1"/>
<evidence type="ECO:0000313" key="5">
    <source>
        <dbReference type="Proteomes" id="UP001174934"/>
    </source>
</evidence>
<dbReference type="EMBL" id="JAULSR010000006">
    <property type="protein sequence ID" value="KAK0616073.1"/>
    <property type="molecule type" value="Genomic_DNA"/>
</dbReference>
<feature type="compositionally biased region" description="Low complexity" evidence="1">
    <location>
        <begin position="822"/>
        <end position="887"/>
    </location>
</feature>
<feature type="region of interest" description="Disordered" evidence="1">
    <location>
        <begin position="349"/>
        <end position="395"/>
    </location>
</feature>
<reference evidence="4" key="1">
    <citation type="submission" date="2023-06" db="EMBL/GenBank/DDBJ databases">
        <title>Genome-scale phylogeny and comparative genomics of the fungal order Sordariales.</title>
        <authorList>
            <consortium name="Lawrence Berkeley National Laboratory"/>
            <person name="Hensen N."/>
            <person name="Bonometti L."/>
            <person name="Westerberg I."/>
            <person name="Brannstrom I.O."/>
            <person name="Guillou S."/>
            <person name="Cros-Aarteil S."/>
            <person name="Calhoun S."/>
            <person name="Haridas S."/>
            <person name="Kuo A."/>
            <person name="Mondo S."/>
            <person name="Pangilinan J."/>
            <person name="Riley R."/>
            <person name="LaButti K."/>
            <person name="Andreopoulos B."/>
            <person name="Lipzen A."/>
            <person name="Chen C."/>
            <person name="Yanf M."/>
            <person name="Daum C."/>
            <person name="Ng V."/>
            <person name="Clum A."/>
            <person name="Steindorff A."/>
            <person name="Ohm R."/>
            <person name="Martin F."/>
            <person name="Silar P."/>
            <person name="Natvig D."/>
            <person name="Lalanne C."/>
            <person name="Gautier V."/>
            <person name="Ament-velasquez S.L."/>
            <person name="Kruys A."/>
            <person name="Hutchinson M.I."/>
            <person name="Powell A.J."/>
            <person name="Barry K."/>
            <person name="Miller A.N."/>
            <person name="Grigoriev I.V."/>
            <person name="Debuchy R."/>
            <person name="Gladieux P."/>
            <person name="Thoren M.H."/>
            <person name="Johannesson H."/>
        </authorList>
    </citation>
    <scope>NUCLEOTIDE SEQUENCE</scope>
    <source>
        <strain evidence="4">SMH3391-2</strain>
    </source>
</reference>
<keyword evidence="2" id="KW-0812">Transmembrane</keyword>
<feature type="signal peptide" evidence="3">
    <location>
        <begin position="1"/>
        <end position="35"/>
    </location>
</feature>
<accession>A0AA40BWB1</accession>
<feature type="compositionally biased region" description="Polar residues" evidence="1">
    <location>
        <begin position="670"/>
        <end position="682"/>
    </location>
</feature>
<feature type="compositionally biased region" description="Polar residues" evidence="1">
    <location>
        <begin position="937"/>
        <end position="947"/>
    </location>
</feature>
<feature type="transmembrane region" description="Helical" evidence="2">
    <location>
        <begin position="244"/>
        <end position="263"/>
    </location>
</feature>
<keyword evidence="3" id="KW-0732">Signal</keyword>
<comment type="caution">
    <text evidence="4">The sequence shown here is derived from an EMBL/GenBank/DDBJ whole genome shotgun (WGS) entry which is preliminary data.</text>
</comment>
<feature type="compositionally biased region" description="Polar residues" evidence="1">
    <location>
        <begin position="150"/>
        <end position="163"/>
    </location>
</feature>
<feature type="region of interest" description="Disordered" evidence="1">
    <location>
        <begin position="420"/>
        <end position="444"/>
    </location>
</feature>
<evidence type="ECO:0000256" key="1">
    <source>
        <dbReference type="SAM" id="MobiDB-lite"/>
    </source>
</evidence>
<feature type="compositionally biased region" description="Acidic residues" evidence="1">
    <location>
        <begin position="607"/>
        <end position="618"/>
    </location>
</feature>
<gene>
    <name evidence="4" type="ORF">B0T17DRAFT_367137</name>
</gene>
<feature type="compositionally biased region" description="Low complexity" evidence="1">
    <location>
        <begin position="704"/>
        <end position="721"/>
    </location>
</feature>
<feature type="chain" id="PRO_5041471212" evidence="3">
    <location>
        <begin position="36"/>
        <end position="999"/>
    </location>
</feature>
<feature type="region of interest" description="Disordered" evidence="1">
    <location>
        <begin position="150"/>
        <end position="238"/>
    </location>
</feature>